<evidence type="ECO:0000313" key="1">
    <source>
        <dbReference type="EMBL" id="AKN36232.1"/>
    </source>
</evidence>
<accession>A0A0H3ZP76</accession>
<dbReference type="EMBL" id="KP795478">
    <property type="protein sequence ID" value="AKN36232.1"/>
    <property type="molecule type" value="Genomic_DNA"/>
</dbReference>
<evidence type="ECO:0008006" key="2">
    <source>
        <dbReference type="Google" id="ProtNLM"/>
    </source>
</evidence>
<dbReference type="PROSITE" id="PS51257">
    <property type="entry name" value="PROKAR_LIPOPROTEIN"/>
    <property type="match status" value="1"/>
</dbReference>
<dbReference type="AlphaFoldDB" id="A0A0H3ZP76"/>
<sequence>MSKHLITLLFIAVVALSGCQEEQPLIKATIGNAGSISGNYGIRDVSIQTTGGGWTGFGYGGVNGYPGASADIGKMGVPKYIKGTWRKGRSDKGETLTYYRIDAPIDAELAEKKIRTLQNYYKDYQPTRGSMQVIVDEERIQVMFTVGCYSYRMDCSPSEDADPNGWVVMNPSSTTEVVVLFDGKGESSPVPFE</sequence>
<protein>
    <recommendedName>
        <fullName evidence="2">Lipoprotein</fullName>
    </recommendedName>
</protein>
<organism evidence="1">
    <name type="scientific">Vibrio tasmaniensis</name>
    <dbReference type="NCBI Taxonomy" id="212663"/>
    <lineage>
        <taxon>Bacteria</taxon>
        <taxon>Pseudomonadati</taxon>
        <taxon>Pseudomonadota</taxon>
        <taxon>Gammaproteobacteria</taxon>
        <taxon>Vibrionales</taxon>
        <taxon>Vibrionaceae</taxon>
        <taxon>Vibrio</taxon>
    </lineage>
</organism>
<reference evidence="1" key="1">
    <citation type="journal article" date="2015" name="MBio">
        <title>Eco-Evolutionary Dynamics of Episomes among Ecologically Cohesive Bacterial Populations.</title>
        <authorList>
            <person name="Xue H."/>
            <person name="Cordero O.X."/>
            <person name="Camas F.M."/>
            <person name="Trimble W."/>
            <person name="Meyer F."/>
            <person name="Guglielmini J."/>
            <person name="Rocha E.P."/>
            <person name="Polz M.F."/>
        </authorList>
    </citation>
    <scope>NUCLEOTIDE SEQUENCE</scope>
    <source>
        <strain evidence="1">FF_174</strain>
    </source>
</reference>
<proteinExistence type="predicted"/>
<name>A0A0H3ZP76_9VIBR</name>